<comment type="caution">
    <text evidence="1">The sequence shown here is derived from an EMBL/GenBank/DDBJ whole genome shotgun (WGS) entry which is preliminary data.</text>
</comment>
<proteinExistence type="predicted"/>
<dbReference type="EMBL" id="JACBKZ010000004">
    <property type="protein sequence ID" value="KAF5952902.1"/>
    <property type="molecule type" value="Genomic_DNA"/>
</dbReference>
<evidence type="ECO:0000313" key="2">
    <source>
        <dbReference type="Proteomes" id="UP000593564"/>
    </source>
</evidence>
<gene>
    <name evidence="1" type="ORF">HYC85_010846</name>
</gene>
<dbReference type="SUPFAM" id="SSF51905">
    <property type="entry name" value="FAD/NAD(P)-binding domain"/>
    <property type="match status" value="1"/>
</dbReference>
<reference evidence="1 2" key="2">
    <citation type="submission" date="2020-07" db="EMBL/GenBank/DDBJ databases">
        <title>Genome assembly of wild tea tree DASZ reveals pedigree and selection history of tea varieties.</title>
        <authorList>
            <person name="Zhang W."/>
        </authorList>
    </citation>
    <scope>NUCLEOTIDE SEQUENCE [LARGE SCALE GENOMIC DNA]</scope>
    <source>
        <strain evidence="2">cv. G240</strain>
        <tissue evidence="1">Leaf</tissue>
    </source>
</reference>
<sequence length="99" mass="11124">MGNLPINPISQTLKPISPNFILLFGIFLYEGTPKVLVMIGNGPSAFDISREIATVAKEVHLSSRSPQHLQVSKHDNHHNIWQHSKVGRSLLDIHESHVW</sequence>
<accession>A0A7J7HJ25</accession>
<dbReference type="AlphaFoldDB" id="A0A7J7HJ25"/>
<name>A0A7J7HJ25_CAMSI</name>
<evidence type="ECO:0000313" key="1">
    <source>
        <dbReference type="EMBL" id="KAF5952902.1"/>
    </source>
</evidence>
<reference evidence="2" key="1">
    <citation type="journal article" date="2020" name="Nat. Commun.">
        <title>Genome assembly of wild tea tree DASZ reveals pedigree and selection history of tea varieties.</title>
        <authorList>
            <person name="Zhang W."/>
            <person name="Zhang Y."/>
            <person name="Qiu H."/>
            <person name="Guo Y."/>
            <person name="Wan H."/>
            <person name="Zhang X."/>
            <person name="Scossa F."/>
            <person name="Alseekh S."/>
            <person name="Zhang Q."/>
            <person name="Wang P."/>
            <person name="Xu L."/>
            <person name="Schmidt M.H."/>
            <person name="Jia X."/>
            <person name="Li D."/>
            <person name="Zhu A."/>
            <person name="Guo F."/>
            <person name="Chen W."/>
            <person name="Ni D."/>
            <person name="Usadel B."/>
            <person name="Fernie A.R."/>
            <person name="Wen W."/>
        </authorList>
    </citation>
    <scope>NUCLEOTIDE SEQUENCE [LARGE SCALE GENOMIC DNA]</scope>
    <source>
        <strain evidence="2">cv. G240</strain>
    </source>
</reference>
<keyword evidence="2" id="KW-1185">Reference proteome</keyword>
<dbReference type="Proteomes" id="UP000593564">
    <property type="component" value="Unassembled WGS sequence"/>
</dbReference>
<evidence type="ECO:0008006" key="3">
    <source>
        <dbReference type="Google" id="ProtNLM"/>
    </source>
</evidence>
<dbReference type="InterPro" id="IPR036188">
    <property type="entry name" value="FAD/NAD-bd_sf"/>
</dbReference>
<organism evidence="1 2">
    <name type="scientific">Camellia sinensis</name>
    <name type="common">Tea plant</name>
    <name type="synonym">Thea sinensis</name>
    <dbReference type="NCBI Taxonomy" id="4442"/>
    <lineage>
        <taxon>Eukaryota</taxon>
        <taxon>Viridiplantae</taxon>
        <taxon>Streptophyta</taxon>
        <taxon>Embryophyta</taxon>
        <taxon>Tracheophyta</taxon>
        <taxon>Spermatophyta</taxon>
        <taxon>Magnoliopsida</taxon>
        <taxon>eudicotyledons</taxon>
        <taxon>Gunneridae</taxon>
        <taxon>Pentapetalae</taxon>
        <taxon>asterids</taxon>
        <taxon>Ericales</taxon>
        <taxon>Theaceae</taxon>
        <taxon>Camellia</taxon>
    </lineage>
</organism>
<protein>
    <recommendedName>
        <fullName evidence="3">Flavin-containing monooxygenase</fullName>
    </recommendedName>
</protein>
<dbReference type="Gene3D" id="3.50.50.60">
    <property type="entry name" value="FAD/NAD(P)-binding domain"/>
    <property type="match status" value="1"/>
</dbReference>